<dbReference type="AlphaFoldDB" id="A0A8J3C944"/>
<dbReference type="InterPro" id="IPR012338">
    <property type="entry name" value="Beta-lactam/transpept-like"/>
</dbReference>
<dbReference type="SUPFAM" id="SSF56601">
    <property type="entry name" value="beta-lactamase/transpeptidase-like"/>
    <property type="match status" value="1"/>
</dbReference>
<accession>A0A8J3C944</accession>
<dbReference type="Gene3D" id="3.40.710.10">
    <property type="entry name" value="DD-peptidase/beta-lactamase superfamily"/>
    <property type="match status" value="1"/>
</dbReference>
<name>A0A8J3C944_9ACTN</name>
<evidence type="ECO:0000313" key="2">
    <source>
        <dbReference type="Proteomes" id="UP000656042"/>
    </source>
</evidence>
<organism evidence="1 2">
    <name type="scientific">Mangrovihabitans endophyticus</name>
    <dbReference type="NCBI Taxonomy" id="1751298"/>
    <lineage>
        <taxon>Bacteria</taxon>
        <taxon>Bacillati</taxon>
        <taxon>Actinomycetota</taxon>
        <taxon>Actinomycetes</taxon>
        <taxon>Micromonosporales</taxon>
        <taxon>Micromonosporaceae</taxon>
        <taxon>Mangrovihabitans</taxon>
    </lineage>
</organism>
<gene>
    <name evidence="1" type="ORF">GCM10012284_63360</name>
</gene>
<evidence type="ECO:0000313" key="1">
    <source>
        <dbReference type="EMBL" id="GGL20086.1"/>
    </source>
</evidence>
<dbReference type="EMBL" id="BMMX01000073">
    <property type="protein sequence ID" value="GGL20086.1"/>
    <property type="molecule type" value="Genomic_DNA"/>
</dbReference>
<reference evidence="1" key="1">
    <citation type="journal article" date="2014" name="Int. J. Syst. Evol. Microbiol.">
        <title>Complete genome sequence of Corynebacterium casei LMG S-19264T (=DSM 44701T), isolated from a smear-ripened cheese.</title>
        <authorList>
            <consortium name="US DOE Joint Genome Institute (JGI-PGF)"/>
            <person name="Walter F."/>
            <person name="Albersmeier A."/>
            <person name="Kalinowski J."/>
            <person name="Ruckert C."/>
        </authorList>
    </citation>
    <scope>NUCLEOTIDE SEQUENCE</scope>
    <source>
        <strain evidence="1">CGMCC 4.7299</strain>
    </source>
</reference>
<proteinExistence type="predicted"/>
<comment type="caution">
    <text evidence="1">The sequence shown here is derived from an EMBL/GenBank/DDBJ whole genome shotgun (WGS) entry which is preliminary data.</text>
</comment>
<protein>
    <recommendedName>
        <fullName evidence="3">Beta-lactamase</fullName>
    </recommendedName>
</protein>
<dbReference type="Proteomes" id="UP000656042">
    <property type="component" value="Unassembled WGS sequence"/>
</dbReference>
<reference evidence="1" key="2">
    <citation type="submission" date="2020-09" db="EMBL/GenBank/DDBJ databases">
        <authorList>
            <person name="Sun Q."/>
            <person name="Zhou Y."/>
        </authorList>
    </citation>
    <scope>NUCLEOTIDE SEQUENCE</scope>
    <source>
        <strain evidence="1">CGMCC 4.7299</strain>
    </source>
</reference>
<sequence length="76" mass="7979">MLGVPVPKCLGYFSGLPDFGGHSGAFGCKGSGGSLAFADPDRKMAIAFTHNRMAAPPEDLAASITDYVRYALTPTW</sequence>
<evidence type="ECO:0008006" key="3">
    <source>
        <dbReference type="Google" id="ProtNLM"/>
    </source>
</evidence>
<keyword evidence="2" id="KW-1185">Reference proteome</keyword>